<evidence type="ECO:0000259" key="8">
    <source>
        <dbReference type="Pfam" id="PF03007"/>
    </source>
</evidence>
<dbReference type="PANTHER" id="PTHR31650">
    <property type="entry name" value="O-ACYLTRANSFERASE (WSD1-LIKE) FAMILY PROTEIN"/>
    <property type="match status" value="1"/>
</dbReference>
<dbReference type="GO" id="GO:0004144">
    <property type="term" value="F:diacylglycerol O-acyltransferase activity"/>
    <property type="evidence" value="ECO:0007669"/>
    <property type="project" value="UniProtKB-EC"/>
</dbReference>
<feature type="domain" description="O-acyltransferase WSD1 C-terminal" evidence="9">
    <location>
        <begin position="361"/>
        <end position="487"/>
    </location>
</feature>
<keyword evidence="11" id="KW-1185">Reference proteome</keyword>
<dbReference type="InterPro" id="IPR009721">
    <property type="entry name" value="O-acyltransferase_WSD1_C"/>
</dbReference>
<dbReference type="Proteomes" id="UP001153069">
    <property type="component" value="Unassembled WGS sequence"/>
</dbReference>
<dbReference type="GO" id="GO:0019432">
    <property type="term" value="P:triglyceride biosynthetic process"/>
    <property type="evidence" value="ECO:0007669"/>
    <property type="project" value="TreeGrafter"/>
</dbReference>
<keyword evidence="3" id="KW-0808">Transferase</keyword>
<evidence type="ECO:0000256" key="4">
    <source>
        <dbReference type="ARBA" id="ARBA00023315"/>
    </source>
</evidence>
<organism evidence="10 11">
    <name type="scientific">Seminavis robusta</name>
    <dbReference type="NCBI Taxonomy" id="568900"/>
    <lineage>
        <taxon>Eukaryota</taxon>
        <taxon>Sar</taxon>
        <taxon>Stramenopiles</taxon>
        <taxon>Ochrophyta</taxon>
        <taxon>Bacillariophyta</taxon>
        <taxon>Bacillariophyceae</taxon>
        <taxon>Bacillariophycidae</taxon>
        <taxon>Naviculales</taxon>
        <taxon>Naviculaceae</taxon>
        <taxon>Seminavis</taxon>
    </lineage>
</organism>
<comment type="catalytic activity">
    <reaction evidence="7">
        <text>an acyl-CoA + a 1,2-diacyl-sn-glycerol = a triacyl-sn-glycerol + CoA</text>
        <dbReference type="Rhea" id="RHEA:10868"/>
        <dbReference type="ChEBI" id="CHEBI:17815"/>
        <dbReference type="ChEBI" id="CHEBI:57287"/>
        <dbReference type="ChEBI" id="CHEBI:58342"/>
        <dbReference type="ChEBI" id="CHEBI:64615"/>
        <dbReference type="EC" id="2.3.1.20"/>
    </reaction>
</comment>
<evidence type="ECO:0000256" key="7">
    <source>
        <dbReference type="ARBA" id="ARBA00048109"/>
    </source>
</evidence>
<dbReference type="AlphaFoldDB" id="A0A9N8E8K1"/>
<accession>A0A9N8E8K1</accession>
<dbReference type="Pfam" id="PF06974">
    <property type="entry name" value="WS_DGAT_C"/>
    <property type="match status" value="1"/>
</dbReference>
<comment type="caution">
    <text evidence="10">The sequence shown here is derived from an EMBL/GenBank/DDBJ whole genome shotgun (WGS) entry which is preliminary data.</text>
</comment>
<dbReference type="OrthoDB" id="619536at2759"/>
<evidence type="ECO:0000256" key="5">
    <source>
        <dbReference type="ARBA" id="ARBA00024360"/>
    </source>
</evidence>
<name>A0A9N8E8K1_9STRA</name>
<sequence length="507" mass="56616">MMNITATTASFLSDNTETWGAVACATTVVVGTWIWFRSSSSTPKRQRLCRNLSFTSAFMNMGTYPSQAKAPEDILHVCMYMESCPTDEDMVETAIQPMLVHDRFSMIPTRGDKTGTLRMPFPPLVPQKMMRRIQVTCTNHLHDTITELFQQPLGGDNNPRGDLPLWEFVLLENTGPGDSACIWRVHHTLGDGLSLAALMMRHVVKSSPDGAPMSSVATFLPPTMMSQKSSSLKEHATIPWTTRLWQLLDCALQVLLLPSTPFDDPTAFSKGFCQPNNIHSGKREIVLFPTVPLKLIQSIKNTARVSVNDVIVTCLSQAIHDYCQEQNCPVLKQKGPNLQCRVLVASALPRDVENANTEELLAVGYNNISERLQHIHNTFRRLKKSPLAHVGIWVQNHVLKYVPLAVNRKGVYDSMIRHSLVLSNVPGPQQPVMVANREIKSARVFYSGMNAHVMVMSYRGQVQANLTVDPQHVPNSQTLAKHYHQAILTLARRLDVAIPAEMEKIPL</sequence>
<dbReference type="InterPro" id="IPR004255">
    <property type="entry name" value="O-acyltransferase_WSD1_N"/>
</dbReference>
<dbReference type="EMBL" id="CAICTM010000739">
    <property type="protein sequence ID" value="CAB9515820.1"/>
    <property type="molecule type" value="Genomic_DNA"/>
</dbReference>
<dbReference type="PANTHER" id="PTHR31650:SF1">
    <property type="entry name" value="WAX ESTER SYNTHASE_DIACYLGLYCEROL ACYLTRANSFERASE 4-RELATED"/>
    <property type="match status" value="1"/>
</dbReference>
<evidence type="ECO:0000256" key="1">
    <source>
        <dbReference type="ARBA" id="ARBA00004771"/>
    </source>
</evidence>
<comment type="pathway">
    <text evidence="2">Lipid metabolism.</text>
</comment>
<evidence type="ECO:0000259" key="9">
    <source>
        <dbReference type="Pfam" id="PF06974"/>
    </source>
</evidence>
<protein>
    <recommendedName>
        <fullName evidence="12">Diacylglycerol O-acyltransferase</fullName>
    </recommendedName>
</protein>
<evidence type="ECO:0000256" key="6">
    <source>
        <dbReference type="ARBA" id="ARBA00047604"/>
    </source>
</evidence>
<comment type="pathway">
    <text evidence="1">Glycerolipid metabolism; triacylglycerol biosynthesis.</text>
</comment>
<dbReference type="SUPFAM" id="SSF52777">
    <property type="entry name" value="CoA-dependent acyltransferases"/>
    <property type="match status" value="1"/>
</dbReference>
<keyword evidence="4" id="KW-0012">Acyltransferase</keyword>
<comment type="catalytic activity">
    <reaction evidence="6">
        <text>a long chain fatty alcohol + a fatty acyl-CoA = a long-chain alcohol wax ester + CoA</text>
        <dbReference type="Rhea" id="RHEA:38443"/>
        <dbReference type="ChEBI" id="CHEBI:17135"/>
        <dbReference type="ChEBI" id="CHEBI:57287"/>
        <dbReference type="ChEBI" id="CHEBI:77636"/>
        <dbReference type="ChEBI" id="CHEBI:235323"/>
        <dbReference type="EC" id="2.3.1.75"/>
    </reaction>
</comment>
<comment type="similarity">
    <text evidence="5">In the N-terminal section; belongs to the long-chain O-acyltransferase family.</text>
</comment>
<proteinExistence type="inferred from homology"/>
<dbReference type="GO" id="GO:0005886">
    <property type="term" value="C:plasma membrane"/>
    <property type="evidence" value="ECO:0007669"/>
    <property type="project" value="TreeGrafter"/>
</dbReference>
<evidence type="ECO:0000313" key="11">
    <source>
        <dbReference type="Proteomes" id="UP001153069"/>
    </source>
</evidence>
<dbReference type="Pfam" id="PF03007">
    <property type="entry name" value="WS_DGAT_cat"/>
    <property type="match status" value="1"/>
</dbReference>
<evidence type="ECO:0008006" key="12">
    <source>
        <dbReference type="Google" id="ProtNLM"/>
    </source>
</evidence>
<evidence type="ECO:0000256" key="3">
    <source>
        <dbReference type="ARBA" id="ARBA00022679"/>
    </source>
</evidence>
<reference evidence="10" key="1">
    <citation type="submission" date="2020-06" db="EMBL/GenBank/DDBJ databases">
        <authorList>
            <consortium name="Plant Systems Biology data submission"/>
        </authorList>
    </citation>
    <scope>NUCLEOTIDE SEQUENCE</scope>
    <source>
        <strain evidence="10">D6</strain>
    </source>
</reference>
<feature type="domain" description="O-acyltransferase WSD1-like N-terminal" evidence="8">
    <location>
        <begin position="140"/>
        <end position="311"/>
    </location>
</feature>
<evidence type="ECO:0000256" key="2">
    <source>
        <dbReference type="ARBA" id="ARBA00005189"/>
    </source>
</evidence>
<gene>
    <name evidence="10" type="ORF">SEMRO_740_G195630.1</name>
</gene>
<evidence type="ECO:0000313" key="10">
    <source>
        <dbReference type="EMBL" id="CAB9515820.1"/>
    </source>
</evidence>
<dbReference type="GO" id="GO:0047196">
    <property type="term" value="F:long-chain-alcohol O-fatty-acyltransferase activity"/>
    <property type="evidence" value="ECO:0007669"/>
    <property type="project" value="UniProtKB-EC"/>
</dbReference>
<dbReference type="InterPro" id="IPR045034">
    <property type="entry name" value="O-acyltransferase_WSD1-like"/>
</dbReference>